<evidence type="ECO:0000313" key="3">
    <source>
        <dbReference type="Proteomes" id="UP001300604"/>
    </source>
</evidence>
<dbReference type="GO" id="GO:0008168">
    <property type="term" value="F:methyltransferase activity"/>
    <property type="evidence" value="ECO:0007669"/>
    <property type="project" value="UniProtKB-KW"/>
</dbReference>
<reference evidence="3" key="1">
    <citation type="submission" date="2024-06" db="EMBL/GenBank/DDBJ databases">
        <title>Caproicibacterium argilliputei sp. nov, a novel caproic acid producing anaerobic bacterium isolated from pit mud.</title>
        <authorList>
            <person name="Zeng C."/>
        </authorList>
    </citation>
    <scope>NUCLEOTIDE SEQUENCE [LARGE SCALE GENOMIC DNA]</scope>
    <source>
        <strain evidence="3">ZCY20-5</strain>
    </source>
</reference>
<evidence type="ECO:0000313" key="2">
    <source>
        <dbReference type="EMBL" id="WOC32763.1"/>
    </source>
</evidence>
<dbReference type="Proteomes" id="UP001300604">
    <property type="component" value="Chromosome"/>
</dbReference>
<dbReference type="Pfam" id="PF13649">
    <property type="entry name" value="Methyltransf_25"/>
    <property type="match status" value="1"/>
</dbReference>
<dbReference type="SUPFAM" id="SSF53335">
    <property type="entry name" value="S-adenosyl-L-methionine-dependent methyltransferases"/>
    <property type="match status" value="1"/>
</dbReference>
<dbReference type="EC" id="2.1.-.-" evidence="2"/>
<dbReference type="KEGG" id="carl:PXC00_02500"/>
<organism evidence="2 3">
    <name type="scientific">Caproicibacterium argilliputei</name>
    <dbReference type="NCBI Taxonomy" id="3030016"/>
    <lineage>
        <taxon>Bacteria</taxon>
        <taxon>Bacillati</taxon>
        <taxon>Bacillota</taxon>
        <taxon>Clostridia</taxon>
        <taxon>Eubacteriales</taxon>
        <taxon>Oscillospiraceae</taxon>
        <taxon>Caproicibacterium</taxon>
    </lineage>
</organism>
<dbReference type="EMBL" id="CP135996">
    <property type="protein sequence ID" value="WOC32763.1"/>
    <property type="molecule type" value="Genomic_DNA"/>
</dbReference>
<dbReference type="GO" id="GO:0032259">
    <property type="term" value="P:methylation"/>
    <property type="evidence" value="ECO:0007669"/>
    <property type="project" value="UniProtKB-KW"/>
</dbReference>
<keyword evidence="2" id="KW-0489">Methyltransferase</keyword>
<sequence>MTASKPWNWNLVGEKDRTYWQTPSAESYYLLHRWQQQGRRTLLDLGCGLGRHSILFAKGGFEVSAFDLSETAVAETEQWAQREHLSLSCKSGDMLALPYAPESFSCIFCRNVISHSDTAGVRKVFREAFRVLQPGGEFYFTLCSKNSWGFGQDWPVVDANTKIRVEDGPENGIPHFFADYDTIRELCAAFQILTVQQIEDILTDGVPGGWHYHVLVKKPD</sequence>
<accession>A0AA97H3W9</accession>
<dbReference type="PANTHER" id="PTHR43464">
    <property type="entry name" value="METHYLTRANSFERASE"/>
    <property type="match status" value="1"/>
</dbReference>
<feature type="domain" description="Methyltransferase" evidence="1">
    <location>
        <begin position="43"/>
        <end position="136"/>
    </location>
</feature>
<evidence type="ECO:0000259" key="1">
    <source>
        <dbReference type="Pfam" id="PF13649"/>
    </source>
</evidence>
<keyword evidence="2" id="KW-0808">Transferase</keyword>
<reference evidence="2 3" key="2">
    <citation type="submission" date="2024-06" db="EMBL/GenBank/DDBJ databases">
        <title>Caproicibacterium argilliputei sp. nov, a novel caproic acid producing anaerobic bacterium isolated from pit mud.</title>
        <authorList>
            <person name="Xia S."/>
        </authorList>
    </citation>
    <scope>NUCLEOTIDE SEQUENCE [LARGE SCALE GENOMIC DNA]</scope>
    <source>
        <strain evidence="2 3">ZCY20-5</strain>
    </source>
</reference>
<proteinExistence type="predicted"/>
<keyword evidence="3" id="KW-1185">Reference proteome</keyword>
<dbReference type="Gene3D" id="3.40.50.150">
    <property type="entry name" value="Vaccinia Virus protein VP39"/>
    <property type="match status" value="1"/>
</dbReference>
<dbReference type="InterPro" id="IPR041698">
    <property type="entry name" value="Methyltransf_25"/>
</dbReference>
<name>A0AA97H3W9_9FIRM</name>
<dbReference type="InterPro" id="IPR029063">
    <property type="entry name" value="SAM-dependent_MTases_sf"/>
</dbReference>
<gene>
    <name evidence="2" type="ORF">PXC00_02500</name>
</gene>
<dbReference type="AlphaFoldDB" id="A0AA97H3W9"/>
<protein>
    <submittedName>
        <fullName evidence="2">Class I SAM-dependent methyltransferase</fullName>
        <ecNumber evidence="2">2.1.-.-</ecNumber>
    </submittedName>
</protein>
<dbReference type="RefSeq" id="WP_275845722.1">
    <property type="nucleotide sequence ID" value="NZ_CP135996.1"/>
</dbReference>
<dbReference type="CDD" id="cd02440">
    <property type="entry name" value="AdoMet_MTases"/>
    <property type="match status" value="1"/>
</dbReference>
<reference evidence="3" key="3">
    <citation type="submission" date="2024-06" db="EMBL/GenBank/DDBJ databases">
        <authorList>
            <person name="Zeng C."/>
        </authorList>
    </citation>
    <scope>NUCLEOTIDE SEQUENCE [LARGE SCALE GENOMIC DNA]</scope>
    <source>
        <strain evidence="3">ZCY20-5</strain>
    </source>
</reference>